<accession>A0ACC0ZZ42</accession>
<evidence type="ECO:0000313" key="2">
    <source>
        <dbReference type="Proteomes" id="UP001164250"/>
    </source>
</evidence>
<keyword evidence="2" id="KW-1185">Reference proteome</keyword>
<name>A0ACC0ZZ42_9ROSI</name>
<dbReference type="Proteomes" id="UP001164250">
    <property type="component" value="Chromosome 13"/>
</dbReference>
<sequence>MGYIFLQVAIKKQKLENIAHYMVDVICKPAGLNHNYRSIFIYLSEQTRISLTELGRSLKFSLRCKTSSSQRDIGKDDDEALVSDVEIVQQWAAIERLPTFDWLKASLFNKEGEEKVVDGEGKRVVDVTKLGPVERRAFIEKLIKHIEHDNLKLLGKIRERIELVGVALPIIEVRYKNFNVEADCEIVHGKPLPTLWDSLKLWLLVLGLDICADTIVGDEMRRGISGSQKRRLTTGNFFWAREMVVGPIKALFMDEISNGLDSSTTYQIVACLQQLVHITDATILISLLQPPPETFELFDDIVIMAEGKVVYQGPRDQLVEFFEDCGFKCPQRKGVADFLEEVISRKDQAQYCYRTEDPYHYVSVDMFCQKFKESPLGKKLDQDLRRRNSNYFFDVTGALRPGVLTALMGVSGAGKSALLDVQAERKINFQSLISLFKLFSQK</sequence>
<organism evidence="1 2">
    <name type="scientific">Pistacia atlantica</name>
    <dbReference type="NCBI Taxonomy" id="434234"/>
    <lineage>
        <taxon>Eukaryota</taxon>
        <taxon>Viridiplantae</taxon>
        <taxon>Streptophyta</taxon>
        <taxon>Embryophyta</taxon>
        <taxon>Tracheophyta</taxon>
        <taxon>Spermatophyta</taxon>
        <taxon>Magnoliopsida</taxon>
        <taxon>eudicotyledons</taxon>
        <taxon>Gunneridae</taxon>
        <taxon>Pentapetalae</taxon>
        <taxon>rosids</taxon>
        <taxon>malvids</taxon>
        <taxon>Sapindales</taxon>
        <taxon>Anacardiaceae</taxon>
        <taxon>Pistacia</taxon>
    </lineage>
</organism>
<reference evidence="2" key="1">
    <citation type="journal article" date="2023" name="G3 (Bethesda)">
        <title>Genome assembly and association tests identify interacting loci associated with vigor, precocity, and sex in interspecific pistachio rootstocks.</title>
        <authorList>
            <person name="Palmer W."/>
            <person name="Jacygrad E."/>
            <person name="Sagayaradj S."/>
            <person name="Cavanaugh K."/>
            <person name="Han R."/>
            <person name="Bertier L."/>
            <person name="Beede B."/>
            <person name="Kafkas S."/>
            <person name="Golino D."/>
            <person name="Preece J."/>
            <person name="Michelmore R."/>
        </authorList>
    </citation>
    <scope>NUCLEOTIDE SEQUENCE [LARGE SCALE GENOMIC DNA]</scope>
</reference>
<evidence type="ECO:0000313" key="1">
    <source>
        <dbReference type="EMBL" id="KAJ0079827.1"/>
    </source>
</evidence>
<dbReference type="EMBL" id="CM047909">
    <property type="protein sequence ID" value="KAJ0079827.1"/>
    <property type="molecule type" value="Genomic_DNA"/>
</dbReference>
<gene>
    <name evidence="1" type="ORF">Patl1_24592</name>
</gene>
<proteinExistence type="predicted"/>
<protein>
    <submittedName>
        <fullName evidence="1">Uncharacterized protein</fullName>
    </submittedName>
</protein>
<comment type="caution">
    <text evidence="1">The sequence shown here is derived from an EMBL/GenBank/DDBJ whole genome shotgun (WGS) entry which is preliminary data.</text>
</comment>